<feature type="domain" description="MacB-like periplasmic core" evidence="9">
    <location>
        <begin position="26"/>
        <end position="197"/>
    </location>
</feature>
<protein>
    <submittedName>
        <fullName evidence="10">ABC transporter permease</fullName>
    </submittedName>
</protein>
<keyword evidence="5 7" id="KW-1133">Transmembrane helix</keyword>
<keyword evidence="4 7" id="KW-0812">Transmembrane</keyword>
<gene>
    <name evidence="10" type="ORF">ACFS6H_19300</name>
</gene>
<comment type="similarity">
    <text evidence="2">Belongs to the ABC-4 integral membrane protein family. LolC/E subfamily.</text>
</comment>
<feature type="transmembrane region" description="Helical" evidence="7">
    <location>
        <begin position="372"/>
        <end position="399"/>
    </location>
</feature>
<evidence type="ECO:0000256" key="2">
    <source>
        <dbReference type="ARBA" id="ARBA00005236"/>
    </source>
</evidence>
<keyword evidence="3" id="KW-1003">Cell membrane</keyword>
<dbReference type="PANTHER" id="PTHR30489:SF0">
    <property type="entry name" value="LIPOPROTEIN-RELEASING SYSTEM TRANSMEMBRANE PROTEIN LOLE"/>
    <property type="match status" value="1"/>
</dbReference>
<dbReference type="Pfam" id="PF12704">
    <property type="entry name" value="MacB_PCD"/>
    <property type="match status" value="1"/>
</dbReference>
<dbReference type="Proteomes" id="UP001597511">
    <property type="component" value="Unassembled WGS sequence"/>
</dbReference>
<comment type="subcellular location">
    <subcellularLocation>
        <location evidence="1">Cell membrane</location>
        <topology evidence="1">Multi-pass membrane protein</topology>
    </subcellularLocation>
</comment>
<evidence type="ECO:0000256" key="1">
    <source>
        <dbReference type="ARBA" id="ARBA00004651"/>
    </source>
</evidence>
<feature type="domain" description="ABC3 transporter permease C-terminal" evidence="8">
    <location>
        <begin position="279"/>
        <end position="404"/>
    </location>
</feature>
<sequence length="411" mass="46341">MKVAGFIAHRIAFNQQRSISRFIIRLSIIATIISVAVMIVTLAFANGFQRTVSEKVFSFWGHIRIQEKQPYKALIAEEIPIEAYPELVQQIKQNPAVKTVAPFATKYAILKSGEDIEGVLLKGVDKNYDFKNLEGFMQSGRSVQFNDSTYSREIMISAYTAEQLHLKVNDGLLIYFIKPDGNIRPDKLTITGIYKTGIEDYDKTFAIGDLKLIQRLNEWDPAQIGGYEIFTDNYKKAEKVADEIYTLGDFPATWESESTKTVSPNIFDWLNMQDTTRNVLIGFMVVVAIINLITCLIILVLERVRMIGVLKALGATDWTIQKIFLRHSLLITIVGVAAGAVAGLGILYLQIYTGFITLPEDAYYMDKAAVHIIWWQVAAICIATLLVCMLILMIPSLIVRKVQPVRAIQFR</sequence>
<dbReference type="RefSeq" id="WP_386103026.1">
    <property type="nucleotide sequence ID" value="NZ_JBHUOZ010000003.1"/>
</dbReference>
<accession>A0ABW6A907</accession>
<evidence type="ECO:0000259" key="9">
    <source>
        <dbReference type="Pfam" id="PF12704"/>
    </source>
</evidence>
<dbReference type="InterPro" id="IPR003838">
    <property type="entry name" value="ABC3_permease_C"/>
</dbReference>
<keyword evidence="6 7" id="KW-0472">Membrane</keyword>
<comment type="caution">
    <text evidence="10">The sequence shown here is derived from an EMBL/GenBank/DDBJ whole genome shotgun (WGS) entry which is preliminary data.</text>
</comment>
<keyword evidence="11" id="KW-1185">Reference proteome</keyword>
<dbReference type="InterPro" id="IPR051447">
    <property type="entry name" value="Lipoprotein-release_system"/>
</dbReference>
<dbReference type="PANTHER" id="PTHR30489">
    <property type="entry name" value="LIPOPROTEIN-RELEASING SYSTEM TRANSMEMBRANE PROTEIN LOLE"/>
    <property type="match status" value="1"/>
</dbReference>
<dbReference type="InterPro" id="IPR025857">
    <property type="entry name" value="MacB_PCD"/>
</dbReference>
<organism evidence="10 11">
    <name type="scientific">Terrimonas rubra</name>
    <dbReference type="NCBI Taxonomy" id="1035890"/>
    <lineage>
        <taxon>Bacteria</taxon>
        <taxon>Pseudomonadati</taxon>
        <taxon>Bacteroidota</taxon>
        <taxon>Chitinophagia</taxon>
        <taxon>Chitinophagales</taxon>
        <taxon>Chitinophagaceae</taxon>
        <taxon>Terrimonas</taxon>
    </lineage>
</organism>
<name>A0ABW6A907_9BACT</name>
<feature type="transmembrane region" description="Helical" evidence="7">
    <location>
        <begin position="279"/>
        <end position="301"/>
    </location>
</feature>
<feature type="transmembrane region" description="Helical" evidence="7">
    <location>
        <begin position="329"/>
        <end position="352"/>
    </location>
</feature>
<evidence type="ECO:0000256" key="3">
    <source>
        <dbReference type="ARBA" id="ARBA00022475"/>
    </source>
</evidence>
<evidence type="ECO:0000313" key="10">
    <source>
        <dbReference type="EMBL" id="MFD2921874.1"/>
    </source>
</evidence>
<evidence type="ECO:0000256" key="5">
    <source>
        <dbReference type="ARBA" id="ARBA00022989"/>
    </source>
</evidence>
<evidence type="ECO:0000256" key="4">
    <source>
        <dbReference type="ARBA" id="ARBA00022692"/>
    </source>
</evidence>
<dbReference type="EMBL" id="JBHUOZ010000003">
    <property type="protein sequence ID" value="MFD2921874.1"/>
    <property type="molecule type" value="Genomic_DNA"/>
</dbReference>
<reference evidence="11" key="1">
    <citation type="journal article" date="2019" name="Int. J. Syst. Evol. Microbiol.">
        <title>The Global Catalogue of Microorganisms (GCM) 10K type strain sequencing project: providing services to taxonomists for standard genome sequencing and annotation.</title>
        <authorList>
            <consortium name="The Broad Institute Genomics Platform"/>
            <consortium name="The Broad Institute Genome Sequencing Center for Infectious Disease"/>
            <person name="Wu L."/>
            <person name="Ma J."/>
        </authorList>
    </citation>
    <scope>NUCLEOTIDE SEQUENCE [LARGE SCALE GENOMIC DNA]</scope>
    <source>
        <strain evidence="11">KCTC 23299</strain>
    </source>
</reference>
<evidence type="ECO:0000259" key="8">
    <source>
        <dbReference type="Pfam" id="PF02687"/>
    </source>
</evidence>
<evidence type="ECO:0000256" key="6">
    <source>
        <dbReference type="ARBA" id="ARBA00023136"/>
    </source>
</evidence>
<dbReference type="Pfam" id="PF02687">
    <property type="entry name" value="FtsX"/>
    <property type="match status" value="1"/>
</dbReference>
<proteinExistence type="inferred from homology"/>
<feature type="transmembrane region" description="Helical" evidence="7">
    <location>
        <begin position="22"/>
        <end position="45"/>
    </location>
</feature>
<evidence type="ECO:0000313" key="11">
    <source>
        <dbReference type="Proteomes" id="UP001597511"/>
    </source>
</evidence>
<evidence type="ECO:0000256" key="7">
    <source>
        <dbReference type="SAM" id="Phobius"/>
    </source>
</evidence>